<sequence length="93" mass="10924">MSSVGRLVPLLRTSRLGVSNYQAKRNVFYSSKHIFLYRDQGKPDPRMNRMGHRTMLVVWTWLFYHIINNWKSLMGNDVFPDLSTYTNAELGVE</sequence>
<proteinExistence type="predicted"/>
<gene>
    <name evidence="1" type="ORF">CDAUBV1_LOCUS7347</name>
</gene>
<dbReference type="EMBL" id="CAXLJL010000179">
    <property type="protein sequence ID" value="CAL5134121.1"/>
    <property type="molecule type" value="Genomic_DNA"/>
</dbReference>
<dbReference type="Pfam" id="PF14813">
    <property type="entry name" value="NADH_B2"/>
    <property type="match status" value="1"/>
</dbReference>
<dbReference type="AlphaFoldDB" id="A0AAV2TBA0"/>
<protein>
    <recommendedName>
        <fullName evidence="3">NADH dehydrogenase [ubiquinone] 1 beta subcomplex subunit 2, mitochondrial</fullName>
    </recommendedName>
</protein>
<dbReference type="GO" id="GO:0045271">
    <property type="term" value="C:respiratory chain complex I"/>
    <property type="evidence" value="ECO:0007669"/>
    <property type="project" value="InterPro"/>
</dbReference>
<dbReference type="GO" id="GO:0005743">
    <property type="term" value="C:mitochondrial inner membrane"/>
    <property type="evidence" value="ECO:0007669"/>
    <property type="project" value="InterPro"/>
</dbReference>
<dbReference type="InterPro" id="IPR026627">
    <property type="entry name" value="NDUFB2_animal"/>
</dbReference>
<evidence type="ECO:0008006" key="3">
    <source>
        <dbReference type="Google" id="ProtNLM"/>
    </source>
</evidence>
<accession>A0AAV2TBA0</accession>
<dbReference type="Proteomes" id="UP001497525">
    <property type="component" value="Unassembled WGS sequence"/>
</dbReference>
<name>A0AAV2TBA0_CALDB</name>
<evidence type="ECO:0000313" key="2">
    <source>
        <dbReference type="Proteomes" id="UP001497525"/>
    </source>
</evidence>
<comment type="caution">
    <text evidence="1">The sequence shown here is derived from an EMBL/GenBank/DDBJ whole genome shotgun (WGS) entry which is preliminary data.</text>
</comment>
<organism evidence="1 2">
    <name type="scientific">Calicophoron daubneyi</name>
    <name type="common">Rumen fluke</name>
    <name type="synonym">Paramphistomum daubneyi</name>
    <dbReference type="NCBI Taxonomy" id="300641"/>
    <lineage>
        <taxon>Eukaryota</taxon>
        <taxon>Metazoa</taxon>
        <taxon>Spiralia</taxon>
        <taxon>Lophotrochozoa</taxon>
        <taxon>Platyhelminthes</taxon>
        <taxon>Trematoda</taxon>
        <taxon>Digenea</taxon>
        <taxon>Plagiorchiida</taxon>
        <taxon>Pronocephalata</taxon>
        <taxon>Paramphistomoidea</taxon>
        <taxon>Paramphistomidae</taxon>
        <taxon>Calicophoron</taxon>
    </lineage>
</organism>
<evidence type="ECO:0000313" key="1">
    <source>
        <dbReference type="EMBL" id="CAL5134121.1"/>
    </source>
</evidence>
<reference evidence="1" key="1">
    <citation type="submission" date="2024-06" db="EMBL/GenBank/DDBJ databases">
        <authorList>
            <person name="Liu X."/>
            <person name="Lenzi L."/>
            <person name="Haldenby T S."/>
            <person name="Uol C."/>
        </authorList>
    </citation>
    <scope>NUCLEOTIDE SEQUENCE</scope>
</reference>